<sequence length="183" mass="20957">NKLANKDGIKNNLFNDRRETDELHGGDSYASNNAEVEVEIVGDVKKDTNIVDAPKTKRKNARKKYDKNDVSVNKAVNTVHEDLKVFMITKLSHEEQLADIQMRKESDNYKKSPHKCRICFKGFGTKVTFESHMKRHSDICGPVVCPVCKMYFKTNSSLRLHINKSHSMRFSCQSCPLVTNHKN</sequence>
<dbReference type="AlphaFoldDB" id="S4P511"/>
<protein>
    <submittedName>
        <fullName evidence="4">Krueppel c2h2-type zinc finger protein</fullName>
    </submittedName>
</protein>
<accession>S4P511</accession>
<feature type="domain" description="C2H2-type" evidence="3">
    <location>
        <begin position="114"/>
        <end position="137"/>
    </location>
</feature>
<dbReference type="Pfam" id="PF00096">
    <property type="entry name" value="zf-C2H2"/>
    <property type="match status" value="1"/>
</dbReference>
<feature type="non-terminal residue" evidence="4">
    <location>
        <position position="183"/>
    </location>
</feature>
<dbReference type="SUPFAM" id="SSF57667">
    <property type="entry name" value="beta-beta-alpha zinc fingers"/>
    <property type="match status" value="1"/>
</dbReference>
<dbReference type="EMBL" id="GAIX01007411">
    <property type="protein sequence ID" value="JAA85149.1"/>
    <property type="molecule type" value="Transcribed_RNA"/>
</dbReference>
<organism evidence="4">
    <name type="scientific">Pararge aegeria</name>
    <name type="common">speckled wood butterfly</name>
    <dbReference type="NCBI Taxonomy" id="116150"/>
    <lineage>
        <taxon>Eukaryota</taxon>
        <taxon>Metazoa</taxon>
        <taxon>Ecdysozoa</taxon>
        <taxon>Arthropoda</taxon>
        <taxon>Hexapoda</taxon>
        <taxon>Insecta</taxon>
        <taxon>Pterygota</taxon>
        <taxon>Neoptera</taxon>
        <taxon>Endopterygota</taxon>
        <taxon>Lepidoptera</taxon>
        <taxon>Glossata</taxon>
        <taxon>Ditrysia</taxon>
        <taxon>Papilionoidea</taxon>
        <taxon>Nymphalidae</taxon>
        <taxon>Satyrinae</taxon>
        <taxon>Satyrini</taxon>
        <taxon>Parargina</taxon>
        <taxon>Pararge</taxon>
    </lineage>
</organism>
<keyword evidence="1" id="KW-0479">Metal-binding</keyword>
<dbReference type="Pfam" id="PF13894">
    <property type="entry name" value="zf-C2H2_4"/>
    <property type="match status" value="1"/>
</dbReference>
<feature type="compositionally biased region" description="Basic and acidic residues" evidence="2">
    <location>
        <begin position="1"/>
        <end position="25"/>
    </location>
</feature>
<evidence type="ECO:0000256" key="2">
    <source>
        <dbReference type="SAM" id="MobiDB-lite"/>
    </source>
</evidence>
<keyword evidence="1" id="KW-0863">Zinc-finger</keyword>
<dbReference type="Gene3D" id="3.30.160.60">
    <property type="entry name" value="Classic Zinc Finger"/>
    <property type="match status" value="1"/>
</dbReference>
<dbReference type="InterPro" id="IPR013087">
    <property type="entry name" value="Znf_C2H2_type"/>
</dbReference>
<proteinExistence type="predicted"/>
<evidence type="ECO:0000313" key="4">
    <source>
        <dbReference type="EMBL" id="JAA85149.1"/>
    </source>
</evidence>
<name>S4P511_9NEOP</name>
<feature type="region of interest" description="Disordered" evidence="2">
    <location>
        <begin position="1"/>
        <end position="29"/>
    </location>
</feature>
<dbReference type="PROSITE" id="PS00028">
    <property type="entry name" value="ZINC_FINGER_C2H2_1"/>
    <property type="match status" value="2"/>
</dbReference>
<evidence type="ECO:0000259" key="3">
    <source>
        <dbReference type="PROSITE" id="PS50157"/>
    </source>
</evidence>
<reference evidence="4" key="2">
    <citation type="submission" date="2013-05" db="EMBL/GenBank/DDBJ databases">
        <authorList>
            <person name="Carter J.-M."/>
            <person name="Baker S.C."/>
            <person name="Pink R."/>
            <person name="Carter D.R.F."/>
            <person name="Collins A."/>
            <person name="Tomlin J."/>
            <person name="Gibbs M."/>
            <person name="Breuker C.J."/>
        </authorList>
    </citation>
    <scope>NUCLEOTIDE SEQUENCE</scope>
    <source>
        <tissue evidence="4">Ovary</tissue>
    </source>
</reference>
<evidence type="ECO:0000256" key="1">
    <source>
        <dbReference type="PROSITE-ProRule" id="PRU00042"/>
    </source>
</evidence>
<feature type="non-terminal residue" evidence="4">
    <location>
        <position position="1"/>
    </location>
</feature>
<reference evidence="4" key="1">
    <citation type="journal article" date="2013" name="BMC Genomics">
        <title>Unscrambling butterfly oogenesis.</title>
        <authorList>
            <person name="Carter J.M."/>
            <person name="Baker S.C."/>
            <person name="Pink R."/>
            <person name="Carter D.R."/>
            <person name="Collins A."/>
            <person name="Tomlin J."/>
            <person name="Gibbs M."/>
            <person name="Breuker C.J."/>
        </authorList>
    </citation>
    <scope>NUCLEOTIDE SEQUENCE</scope>
    <source>
        <tissue evidence="4">Ovary</tissue>
    </source>
</reference>
<keyword evidence="1" id="KW-0862">Zinc</keyword>
<dbReference type="InterPro" id="IPR036236">
    <property type="entry name" value="Znf_C2H2_sf"/>
</dbReference>
<dbReference type="GO" id="GO:0008270">
    <property type="term" value="F:zinc ion binding"/>
    <property type="evidence" value="ECO:0007669"/>
    <property type="project" value="UniProtKB-KW"/>
</dbReference>
<dbReference type="SMART" id="SM00355">
    <property type="entry name" value="ZnF_C2H2"/>
    <property type="match status" value="2"/>
</dbReference>
<dbReference type="PROSITE" id="PS50157">
    <property type="entry name" value="ZINC_FINGER_C2H2_2"/>
    <property type="match status" value="1"/>
</dbReference>